<gene>
    <name evidence="1" type="ORF">SAMN05216188_1468</name>
</gene>
<name>A0A1H9WWY0_9PSEU</name>
<dbReference type="STRING" id="402600.SAMN05216188_1468"/>
<reference evidence="2" key="1">
    <citation type="submission" date="2016-10" db="EMBL/GenBank/DDBJ databases">
        <authorList>
            <person name="Varghese N."/>
            <person name="Submissions S."/>
        </authorList>
    </citation>
    <scope>NUCLEOTIDE SEQUENCE [LARGE SCALE GENOMIC DNA]</scope>
    <source>
        <strain evidence="2">CGMCC 4.3525</strain>
    </source>
</reference>
<dbReference type="AlphaFoldDB" id="A0A1H9WWY0"/>
<dbReference type="NCBIfam" id="NF041638">
    <property type="entry name" value="QRL_CxxC_CxxC"/>
    <property type="match status" value="1"/>
</dbReference>
<dbReference type="InterPro" id="IPR048142">
    <property type="entry name" value="QRL_CxxC_CxxC"/>
</dbReference>
<proteinExistence type="predicted"/>
<dbReference type="OrthoDB" id="4553528at2"/>
<protein>
    <submittedName>
        <fullName evidence="1">Uncharacterized protein</fullName>
    </submittedName>
</protein>
<dbReference type="RefSeq" id="WP_089962570.1">
    <property type="nucleotide sequence ID" value="NZ_FOFR01000046.1"/>
</dbReference>
<dbReference type="Proteomes" id="UP000199352">
    <property type="component" value="Unassembled WGS sequence"/>
</dbReference>
<accession>A0A1H9WWY0</accession>
<sequence length="146" mass="16565">MSGRQWPFGETTLWDGRTVFCRGTWEGLPVFAFRGRPCAAPKGLLTRRQLRAKGQRPGGQDPVALLMFRHVKPFRRVELCELFREDLAVPVRPMTPAKEKALAAANQARRFCHTHQGHVDHFVRGPKKQCSVCFSADETTYEQEAA</sequence>
<organism evidence="1 2">
    <name type="scientific">Lentzea xinjiangensis</name>
    <dbReference type="NCBI Taxonomy" id="402600"/>
    <lineage>
        <taxon>Bacteria</taxon>
        <taxon>Bacillati</taxon>
        <taxon>Actinomycetota</taxon>
        <taxon>Actinomycetes</taxon>
        <taxon>Pseudonocardiales</taxon>
        <taxon>Pseudonocardiaceae</taxon>
        <taxon>Lentzea</taxon>
    </lineage>
</organism>
<keyword evidence="2" id="KW-1185">Reference proteome</keyword>
<evidence type="ECO:0000313" key="1">
    <source>
        <dbReference type="EMBL" id="SES37913.1"/>
    </source>
</evidence>
<evidence type="ECO:0000313" key="2">
    <source>
        <dbReference type="Proteomes" id="UP000199352"/>
    </source>
</evidence>
<dbReference type="EMBL" id="FOFR01000046">
    <property type="protein sequence ID" value="SES37913.1"/>
    <property type="molecule type" value="Genomic_DNA"/>
</dbReference>